<feature type="domain" description="Pyridoxamine 5'-phosphate oxidase N-terminal" evidence="2">
    <location>
        <begin position="35"/>
        <end position="116"/>
    </location>
</feature>
<dbReference type="EMBL" id="AOHO01000026">
    <property type="protein sequence ID" value="EME63895.1"/>
    <property type="molecule type" value="Genomic_DNA"/>
</dbReference>
<sequence>MFPLAQESAFFRSLAVRAMITTMAKNAPPRPLDDAALSDFLAEHTFGALATLKRDGRPHLSTVVYAWDPETREIRISTTEDRLKVKQIRGNPTASLYVSSADHWKFAVAEGKAELSEVTRTPGDTAGLDYLAAQRQKPDNEEEFLETIAAERRLYITLKTDKLYGTALDIA</sequence>
<dbReference type="Proteomes" id="UP000054226">
    <property type="component" value="Unassembled WGS sequence"/>
</dbReference>
<evidence type="ECO:0000313" key="3">
    <source>
        <dbReference type="EMBL" id="EME63895.1"/>
    </source>
</evidence>
<comment type="caution">
    <text evidence="3">The sequence shown here is derived from an EMBL/GenBank/DDBJ whole genome shotgun (WGS) entry which is preliminary data.</text>
</comment>
<dbReference type="AlphaFoldDB" id="M2YPI6"/>
<dbReference type="GO" id="GO:0005829">
    <property type="term" value="C:cytosol"/>
    <property type="evidence" value="ECO:0007669"/>
    <property type="project" value="TreeGrafter"/>
</dbReference>
<dbReference type="NCBIfam" id="TIGR03618">
    <property type="entry name" value="Rv1155_F420"/>
    <property type="match status" value="1"/>
</dbReference>
<dbReference type="PANTHER" id="PTHR35176:SF2">
    <property type="entry name" value="F420H(2)-DEPENDENT REDUCTASE RV1155"/>
    <property type="match status" value="1"/>
</dbReference>
<accession>M2YPI6</accession>
<dbReference type="InterPro" id="IPR052019">
    <property type="entry name" value="F420H2_bilvrd_red/Heme_oxyg"/>
</dbReference>
<dbReference type="SUPFAM" id="SSF50475">
    <property type="entry name" value="FMN-binding split barrel"/>
    <property type="match status" value="1"/>
</dbReference>
<evidence type="ECO:0000256" key="1">
    <source>
        <dbReference type="ARBA" id="ARBA00023002"/>
    </source>
</evidence>
<dbReference type="GO" id="GO:0070967">
    <property type="term" value="F:coenzyme F420 binding"/>
    <property type="evidence" value="ECO:0007669"/>
    <property type="project" value="TreeGrafter"/>
</dbReference>
<dbReference type="InterPro" id="IPR012349">
    <property type="entry name" value="Split_barrel_FMN-bd"/>
</dbReference>
<dbReference type="GO" id="GO:0016627">
    <property type="term" value="F:oxidoreductase activity, acting on the CH-CH group of donors"/>
    <property type="evidence" value="ECO:0007669"/>
    <property type="project" value="TreeGrafter"/>
</dbReference>
<dbReference type="Pfam" id="PF01243">
    <property type="entry name" value="PNPOx_N"/>
    <property type="match status" value="1"/>
</dbReference>
<evidence type="ECO:0000313" key="4">
    <source>
        <dbReference type="Proteomes" id="UP000054226"/>
    </source>
</evidence>
<dbReference type="InterPro" id="IPR011576">
    <property type="entry name" value="Pyridox_Oxase_N"/>
</dbReference>
<evidence type="ECO:0000259" key="2">
    <source>
        <dbReference type="Pfam" id="PF01243"/>
    </source>
</evidence>
<keyword evidence="1" id="KW-0560">Oxidoreductase</keyword>
<dbReference type="Gene3D" id="2.30.110.10">
    <property type="entry name" value="Electron Transport, Fmn-binding Protein, Chain A"/>
    <property type="match status" value="1"/>
</dbReference>
<dbReference type="PATRIC" id="fig|1284240.4.peg.952"/>
<organism evidence="3 4">
    <name type="scientific">Amycolatopsis decaplanina DSM 44594</name>
    <dbReference type="NCBI Taxonomy" id="1284240"/>
    <lineage>
        <taxon>Bacteria</taxon>
        <taxon>Bacillati</taxon>
        <taxon>Actinomycetota</taxon>
        <taxon>Actinomycetes</taxon>
        <taxon>Pseudonocardiales</taxon>
        <taxon>Pseudonocardiaceae</taxon>
        <taxon>Amycolatopsis</taxon>
    </lineage>
</organism>
<protein>
    <recommendedName>
        <fullName evidence="2">Pyridoxamine 5'-phosphate oxidase N-terminal domain-containing protein</fullName>
    </recommendedName>
</protein>
<keyword evidence="4" id="KW-1185">Reference proteome</keyword>
<dbReference type="InterPro" id="IPR019920">
    <property type="entry name" value="F420-binding_dom_put"/>
</dbReference>
<reference evidence="3 4" key="1">
    <citation type="journal article" date="2013" name="Genome Announc.">
        <title>Draft Genome Sequence of Amycolatopsis decaplanina Strain DSM 44594T.</title>
        <authorList>
            <person name="Kaur N."/>
            <person name="Kumar S."/>
            <person name="Bala M."/>
            <person name="Raghava G.P."/>
            <person name="Mayilraj S."/>
        </authorList>
    </citation>
    <scope>NUCLEOTIDE SEQUENCE [LARGE SCALE GENOMIC DNA]</scope>
    <source>
        <strain evidence="3 4">DSM 44594</strain>
    </source>
</reference>
<dbReference type="PANTHER" id="PTHR35176">
    <property type="entry name" value="HEME OXYGENASE HI_0854-RELATED"/>
    <property type="match status" value="1"/>
</dbReference>
<gene>
    <name evidence="3" type="ORF">H074_04739</name>
</gene>
<proteinExistence type="predicted"/>
<name>M2YPI6_9PSEU</name>